<dbReference type="STRING" id="767769.A0A1L9UQU0"/>
<dbReference type="Proteomes" id="UP000184499">
    <property type="component" value="Unassembled WGS sequence"/>
</dbReference>
<feature type="transmembrane region" description="Helical" evidence="6">
    <location>
        <begin position="165"/>
        <end position="191"/>
    </location>
</feature>
<dbReference type="VEuPathDB" id="FungiDB:ASPBRDRAFT_528331"/>
<proteinExistence type="predicted"/>
<dbReference type="AlphaFoldDB" id="A0A1L9UQU0"/>
<dbReference type="GeneID" id="93579443"/>
<evidence type="ECO:0008006" key="9">
    <source>
        <dbReference type="Google" id="ProtNLM"/>
    </source>
</evidence>
<keyword evidence="3 6" id="KW-1133">Transmembrane helix</keyword>
<evidence type="ECO:0000256" key="5">
    <source>
        <dbReference type="SAM" id="MobiDB-lite"/>
    </source>
</evidence>
<dbReference type="InterPro" id="IPR011701">
    <property type="entry name" value="MFS"/>
</dbReference>
<sequence>MTFASDQPEIPSETTSLLAGHNESPVQPKSVARRAQQVLFLACLIAVTVDFGNYISVAPQLQIYELNICQRLHPELFDGDPSRGLPSVAPSACKAADVQGELALLRGWMSTFDQLPGIILALPYGLMADRVGRKPVLFLSLAGSIIEEIGIRVIAWYHATIPPRAIWFTPLFQIFGGGSQISTSVAFTIIADVFPIEKRSGTYFMLSAAILLSEIVAVPLSAWLMSWNAWVPWMLGLACEIGSLSAILWLPETKPEPSVHSVNEVESVTTGPVKRPSALTWASVVHFVRSQVAQLHGFICEHPSVLVISLAFFFSSYGIEAVPFMLQYVSKRFSWSVAEASLLICIKGILNCFALMLVLPMAAKILDRYFSPVQRDLRMALGCSCLLLAAFGFMSVALHPAVFVVGVALAAFGWGFYATLRSVGSALVGPSHVGLLNTTITLTQGAGLMITGPLLAGLFRTGMAWEGIWMGLPWMAGVILYAAVILTVCCLRIQG</sequence>
<dbReference type="InterPro" id="IPR036259">
    <property type="entry name" value="MFS_trans_sf"/>
</dbReference>
<feature type="transmembrane region" description="Helical" evidence="6">
    <location>
        <begin position="432"/>
        <end position="456"/>
    </location>
</feature>
<dbReference type="OMA" id="WFTPLFQ"/>
<feature type="transmembrane region" description="Helical" evidence="6">
    <location>
        <begin position="136"/>
        <end position="159"/>
    </location>
</feature>
<keyword evidence="2 6" id="KW-0812">Transmembrane</keyword>
<reference evidence="8" key="1">
    <citation type="journal article" date="2017" name="Genome Biol.">
        <title>Comparative genomics reveals high biological diversity and specific adaptations in the industrially and medically important fungal genus Aspergillus.</title>
        <authorList>
            <person name="de Vries R.P."/>
            <person name="Riley R."/>
            <person name="Wiebenga A."/>
            <person name="Aguilar-Osorio G."/>
            <person name="Amillis S."/>
            <person name="Uchima C.A."/>
            <person name="Anderluh G."/>
            <person name="Asadollahi M."/>
            <person name="Askin M."/>
            <person name="Barry K."/>
            <person name="Battaglia E."/>
            <person name="Bayram O."/>
            <person name="Benocci T."/>
            <person name="Braus-Stromeyer S.A."/>
            <person name="Caldana C."/>
            <person name="Canovas D."/>
            <person name="Cerqueira G.C."/>
            <person name="Chen F."/>
            <person name="Chen W."/>
            <person name="Choi C."/>
            <person name="Clum A."/>
            <person name="Dos Santos R.A."/>
            <person name="Damasio A.R."/>
            <person name="Diallinas G."/>
            <person name="Emri T."/>
            <person name="Fekete E."/>
            <person name="Flipphi M."/>
            <person name="Freyberg S."/>
            <person name="Gallo A."/>
            <person name="Gournas C."/>
            <person name="Habgood R."/>
            <person name="Hainaut M."/>
            <person name="Harispe M.L."/>
            <person name="Henrissat B."/>
            <person name="Hilden K.S."/>
            <person name="Hope R."/>
            <person name="Hossain A."/>
            <person name="Karabika E."/>
            <person name="Karaffa L."/>
            <person name="Karanyi Z."/>
            <person name="Krasevec N."/>
            <person name="Kuo A."/>
            <person name="Kusch H."/>
            <person name="LaButti K."/>
            <person name="Lagendijk E.L."/>
            <person name="Lapidus A."/>
            <person name="Levasseur A."/>
            <person name="Lindquist E."/>
            <person name="Lipzen A."/>
            <person name="Logrieco A.F."/>
            <person name="MacCabe A."/>
            <person name="Maekelae M.R."/>
            <person name="Malavazi I."/>
            <person name="Melin P."/>
            <person name="Meyer V."/>
            <person name="Mielnichuk N."/>
            <person name="Miskei M."/>
            <person name="Molnar A.P."/>
            <person name="Mule G."/>
            <person name="Ngan C.Y."/>
            <person name="Orejas M."/>
            <person name="Orosz E."/>
            <person name="Ouedraogo J.P."/>
            <person name="Overkamp K.M."/>
            <person name="Park H.-S."/>
            <person name="Perrone G."/>
            <person name="Piumi F."/>
            <person name="Punt P.J."/>
            <person name="Ram A.F."/>
            <person name="Ramon A."/>
            <person name="Rauscher S."/>
            <person name="Record E."/>
            <person name="Riano-Pachon D.M."/>
            <person name="Robert V."/>
            <person name="Roehrig J."/>
            <person name="Ruller R."/>
            <person name="Salamov A."/>
            <person name="Salih N.S."/>
            <person name="Samson R.A."/>
            <person name="Sandor E."/>
            <person name="Sanguinetti M."/>
            <person name="Schuetze T."/>
            <person name="Sepcic K."/>
            <person name="Shelest E."/>
            <person name="Sherlock G."/>
            <person name="Sophianopoulou V."/>
            <person name="Squina F.M."/>
            <person name="Sun H."/>
            <person name="Susca A."/>
            <person name="Todd R.B."/>
            <person name="Tsang A."/>
            <person name="Unkles S.E."/>
            <person name="van de Wiele N."/>
            <person name="van Rossen-Uffink D."/>
            <person name="Oliveira J.V."/>
            <person name="Vesth T.C."/>
            <person name="Visser J."/>
            <person name="Yu J.-H."/>
            <person name="Zhou M."/>
            <person name="Andersen M.R."/>
            <person name="Archer D.B."/>
            <person name="Baker S.E."/>
            <person name="Benoit I."/>
            <person name="Brakhage A.A."/>
            <person name="Braus G.H."/>
            <person name="Fischer R."/>
            <person name="Frisvad J.C."/>
            <person name="Goldman G.H."/>
            <person name="Houbraken J."/>
            <person name="Oakley B."/>
            <person name="Pocsi I."/>
            <person name="Scazzocchio C."/>
            <person name="Seiboth B."/>
            <person name="vanKuyk P.A."/>
            <person name="Wortman J."/>
            <person name="Dyer P.S."/>
            <person name="Grigoriev I.V."/>
        </authorList>
    </citation>
    <scope>NUCLEOTIDE SEQUENCE [LARGE SCALE GENOMIC DNA]</scope>
    <source>
        <strain evidence="8">CBS 101740 / IMI 381727 / IBT 21946</strain>
    </source>
</reference>
<evidence type="ECO:0000313" key="8">
    <source>
        <dbReference type="Proteomes" id="UP000184499"/>
    </source>
</evidence>
<dbReference type="PANTHER" id="PTHR23507">
    <property type="entry name" value="ZGC:174356"/>
    <property type="match status" value="1"/>
</dbReference>
<dbReference type="RefSeq" id="XP_067481303.1">
    <property type="nucleotide sequence ID" value="XM_067626955.1"/>
</dbReference>
<dbReference type="Pfam" id="PF07690">
    <property type="entry name" value="MFS_1"/>
    <property type="match status" value="1"/>
</dbReference>
<feature type="transmembrane region" description="Helical" evidence="6">
    <location>
        <begin position="340"/>
        <end position="359"/>
    </location>
</feature>
<feature type="transmembrane region" description="Helical" evidence="6">
    <location>
        <begin position="203"/>
        <end position="224"/>
    </location>
</feature>
<evidence type="ECO:0000256" key="2">
    <source>
        <dbReference type="ARBA" id="ARBA00022692"/>
    </source>
</evidence>
<feature type="transmembrane region" description="Helical" evidence="6">
    <location>
        <begin position="230"/>
        <end position="250"/>
    </location>
</feature>
<dbReference type="GO" id="GO:0022857">
    <property type="term" value="F:transmembrane transporter activity"/>
    <property type="evidence" value="ECO:0007669"/>
    <property type="project" value="InterPro"/>
</dbReference>
<protein>
    <recommendedName>
        <fullName evidence="9">Major facilitator superfamily (MFS) profile domain-containing protein</fullName>
    </recommendedName>
</protein>
<gene>
    <name evidence="7" type="ORF">ASPBRDRAFT_528331</name>
</gene>
<dbReference type="PANTHER" id="PTHR23507:SF1">
    <property type="entry name" value="FI18259P1-RELATED"/>
    <property type="match status" value="1"/>
</dbReference>
<dbReference type="EMBL" id="KV878682">
    <property type="protein sequence ID" value="OJJ74055.1"/>
    <property type="molecule type" value="Genomic_DNA"/>
</dbReference>
<dbReference type="SUPFAM" id="SSF103473">
    <property type="entry name" value="MFS general substrate transporter"/>
    <property type="match status" value="1"/>
</dbReference>
<organism evidence="7 8">
    <name type="scientific">Aspergillus brasiliensis (strain CBS 101740 / IMI 381727 / IBT 21946)</name>
    <dbReference type="NCBI Taxonomy" id="767769"/>
    <lineage>
        <taxon>Eukaryota</taxon>
        <taxon>Fungi</taxon>
        <taxon>Dikarya</taxon>
        <taxon>Ascomycota</taxon>
        <taxon>Pezizomycotina</taxon>
        <taxon>Eurotiomycetes</taxon>
        <taxon>Eurotiomycetidae</taxon>
        <taxon>Eurotiales</taxon>
        <taxon>Aspergillaceae</taxon>
        <taxon>Aspergillus</taxon>
        <taxon>Aspergillus subgen. Circumdati</taxon>
    </lineage>
</organism>
<feature type="transmembrane region" description="Helical" evidence="6">
    <location>
        <begin position="468"/>
        <end position="491"/>
    </location>
</feature>
<accession>A0A1L9UQU0</accession>
<keyword evidence="8" id="KW-1185">Reference proteome</keyword>
<evidence type="ECO:0000256" key="4">
    <source>
        <dbReference type="ARBA" id="ARBA00023136"/>
    </source>
</evidence>
<evidence type="ECO:0000256" key="6">
    <source>
        <dbReference type="SAM" id="Phobius"/>
    </source>
</evidence>
<comment type="subcellular location">
    <subcellularLocation>
        <location evidence="1">Membrane</location>
        <topology evidence="1">Multi-pass membrane protein</topology>
    </subcellularLocation>
</comment>
<feature type="transmembrane region" description="Helical" evidence="6">
    <location>
        <begin position="305"/>
        <end position="328"/>
    </location>
</feature>
<dbReference type="OrthoDB" id="194139at2759"/>
<keyword evidence="4 6" id="KW-0472">Membrane</keyword>
<feature type="transmembrane region" description="Helical" evidence="6">
    <location>
        <begin position="402"/>
        <end position="420"/>
    </location>
</feature>
<feature type="region of interest" description="Disordered" evidence="5">
    <location>
        <begin position="1"/>
        <end position="23"/>
    </location>
</feature>
<evidence type="ECO:0000256" key="1">
    <source>
        <dbReference type="ARBA" id="ARBA00004141"/>
    </source>
</evidence>
<name>A0A1L9UQU0_ASPBC</name>
<dbReference type="Gene3D" id="1.20.1250.20">
    <property type="entry name" value="MFS general substrate transporter like domains"/>
    <property type="match status" value="1"/>
</dbReference>
<dbReference type="GO" id="GO:0016020">
    <property type="term" value="C:membrane"/>
    <property type="evidence" value="ECO:0007669"/>
    <property type="project" value="UniProtKB-SubCell"/>
</dbReference>
<feature type="transmembrane region" description="Helical" evidence="6">
    <location>
        <begin position="379"/>
        <end position="396"/>
    </location>
</feature>
<evidence type="ECO:0000256" key="3">
    <source>
        <dbReference type="ARBA" id="ARBA00022989"/>
    </source>
</evidence>
<evidence type="ECO:0000313" key="7">
    <source>
        <dbReference type="EMBL" id="OJJ74055.1"/>
    </source>
</evidence>